<accession>A0A9E3H9D8</accession>
<organism evidence="2 3">
    <name type="scientific">Pelatocladus maniniholoensis HA4357-MV3</name>
    <dbReference type="NCBI Taxonomy" id="1117104"/>
    <lineage>
        <taxon>Bacteria</taxon>
        <taxon>Bacillati</taxon>
        <taxon>Cyanobacteriota</taxon>
        <taxon>Cyanophyceae</taxon>
        <taxon>Nostocales</taxon>
        <taxon>Nostocaceae</taxon>
        <taxon>Pelatocladus</taxon>
    </lineage>
</organism>
<reference evidence="2" key="1">
    <citation type="submission" date="2021-05" db="EMBL/GenBank/DDBJ databases">
        <authorList>
            <person name="Pietrasiak N."/>
            <person name="Ward R."/>
            <person name="Stajich J.E."/>
            <person name="Kurbessoian T."/>
        </authorList>
    </citation>
    <scope>NUCLEOTIDE SEQUENCE</scope>
    <source>
        <strain evidence="2">HA4357-MV3</strain>
    </source>
</reference>
<sequence length="542" mass="59306">MNIQRKYSLPNCTLVLEGLSDATRAAQFQELRPALSILVNAECYLSGYSQPLSGGREFFESLVRTVSAYAQEFLSSVAHPQAHNFDSELVQMQKLEYNRHRLIVHSEIPNGQILQPNYVHDGKQPVQIDLNTVQLFDLVEAVDQFFADTQTLPELSLELQPVPRRYGSSSEGLVKQAVPASVGVTSLAAAAIAFAMIPPPPPPQPTTQQQSDSNTSSVTPSTPATNPEATTSPSPAANQFVATNPTPNVNAQIAATPEFTPTPTVNAQIAATPAFTPTPTANEQIATTPEFTPTPTSTTVANPTPSSTSVVNQDLETLLTNVPEITDASQLRALNRQVYNQIHPNWKNRQGLNADLAFRVGVAADGAIVGYKAVNPEANQAVNQTPLPNLIYNPAVRPPITNEPIAQYRVVFTRDGVLQVSPWRGYTTKPDVIGAKISDAIQVEQLNQQLYDGIRQNWHGKPSYTIDLKYRVAVNKDGIITDYEPLNQVAFDYFRETPLPQMFQSSDPSNQSASINKEPLAHFQVIFQPSGKLEITPWQGYQ</sequence>
<name>A0A9E3H9D8_9NOST</name>
<evidence type="ECO:0000256" key="1">
    <source>
        <dbReference type="SAM" id="MobiDB-lite"/>
    </source>
</evidence>
<dbReference type="EMBL" id="JAHHHW010000096">
    <property type="protein sequence ID" value="MBW4433042.1"/>
    <property type="molecule type" value="Genomic_DNA"/>
</dbReference>
<dbReference type="Pfam" id="PF14233">
    <property type="entry name" value="DUF4335"/>
    <property type="match status" value="1"/>
</dbReference>
<comment type="caution">
    <text evidence="2">The sequence shown here is derived from an EMBL/GenBank/DDBJ whole genome shotgun (WGS) entry which is preliminary data.</text>
</comment>
<dbReference type="AlphaFoldDB" id="A0A9E3H9D8"/>
<evidence type="ECO:0000313" key="3">
    <source>
        <dbReference type="Proteomes" id="UP000813215"/>
    </source>
</evidence>
<protein>
    <submittedName>
        <fullName evidence="2">DUF4335 domain-containing protein</fullName>
    </submittedName>
</protein>
<dbReference type="InterPro" id="IPR025569">
    <property type="entry name" value="DUF4335"/>
</dbReference>
<gene>
    <name evidence="2" type="ORF">KME28_15255</name>
</gene>
<dbReference type="Proteomes" id="UP000813215">
    <property type="component" value="Unassembled WGS sequence"/>
</dbReference>
<reference evidence="2" key="2">
    <citation type="journal article" date="2022" name="Microbiol. Resour. Announc.">
        <title>Metagenome Sequencing to Explore Phylogenomics of Terrestrial Cyanobacteria.</title>
        <authorList>
            <person name="Ward R.D."/>
            <person name="Stajich J.E."/>
            <person name="Johansen J.R."/>
            <person name="Huntemann M."/>
            <person name="Clum A."/>
            <person name="Foster B."/>
            <person name="Foster B."/>
            <person name="Roux S."/>
            <person name="Palaniappan K."/>
            <person name="Varghese N."/>
            <person name="Mukherjee S."/>
            <person name="Reddy T.B.K."/>
            <person name="Daum C."/>
            <person name="Copeland A."/>
            <person name="Chen I.A."/>
            <person name="Ivanova N.N."/>
            <person name="Kyrpides N.C."/>
            <person name="Shapiro N."/>
            <person name="Eloe-Fadrosh E.A."/>
            <person name="Pietrasiak N."/>
        </authorList>
    </citation>
    <scope>NUCLEOTIDE SEQUENCE</scope>
    <source>
        <strain evidence="2">HA4357-MV3</strain>
    </source>
</reference>
<proteinExistence type="predicted"/>
<evidence type="ECO:0000313" key="2">
    <source>
        <dbReference type="EMBL" id="MBW4433042.1"/>
    </source>
</evidence>
<feature type="region of interest" description="Disordered" evidence="1">
    <location>
        <begin position="198"/>
        <end position="244"/>
    </location>
</feature>
<feature type="region of interest" description="Disordered" evidence="1">
    <location>
        <begin position="288"/>
        <end position="308"/>
    </location>
</feature>
<feature type="compositionally biased region" description="Polar residues" evidence="1">
    <location>
        <begin position="211"/>
        <end position="244"/>
    </location>
</feature>